<organism evidence="3 4">
    <name type="scientific">Anaerocolumna xylanovorans DSM 12503</name>
    <dbReference type="NCBI Taxonomy" id="1121345"/>
    <lineage>
        <taxon>Bacteria</taxon>
        <taxon>Bacillati</taxon>
        <taxon>Bacillota</taxon>
        <taxon>Clostridia</taxon>
        <taxon>Lachnospirales</taxon>
        <taxon>Lachnospiraceae</taxon>
        <taxon>Anaerocolumna</taxon>
    </lineage>
</organism>
<feature type="region of interest" description="Disordered" evidence="1">
    <location>
        <begin position="1"/>
        <end position="54"/>
    </location>
</feature>
<feature type="compositionally biased region" description="Basic and acidic residues" evidence="1">
    <location>
        <begin position="19"/>
        <end position="38"/>
    </location>
</feature>
<proteinExistence type="predicted"/>
<dbReference type="Gene3D" id="1.10.10.10">
    <property type="entry name" value="Winged helix-like DNA-binding domain superfamily/Winged helix DNA-binding domain"/>
    <property type="match status" value="2"/>
</dbReference>
<accession>A0A1M7Y3Q0</accession>
<keyword evidence="3" id="KW-0449">Lipoprotein</keyword>
<feature type="domain" description="Putative host cell surface-exposed lipoprotein Ltp-like HTH region" evidence="2">
    <location>
        <begin position="54"/>
        <end position="95"/>
    </location>
</feature>
<feature type="compositionally biased region" description="Basic residues" evidence="1">
    <location>
        <begin position="1"/>
        <end position="10"/>
    </location>
</feature>
<dbReference type="OrthoDB" id="1669102at2"/>
<feature type="domain" description="Putative host cell surface-exposed lipoprotein Ltp-like HTH region" evidence="2">
    <location>
        <begin position="99"/>
        <end position="139"/>
    </location>
</feature>
<evidence type="ECO:0000256" key="1">
    <source>
        <dbReference type="SAM" id="MobiDB-lite"/>
    </source>
</evidence>
<sequence length="145" mass="16184">MVERKRKKKIPSNTGQAKDIVEEPKEESKKEVTEEPKEVAPTTSAETSSLTMGQKNALSRSKEYLAYSSFSHNGLIKQLEFDGFSTEDATYAADNCGADWNEQAALKAQQYLNYSSFSRSGLIEQLEFDGFTRKQAEYGSNAVGY</sequence>
<dbReference type="RefSeq" id="WP_073588054.1">
    <property type="nucleotide sequence ID" value="NZ_FRFD01000004.1"/>
</dbReference>
<evidence type="ECO:0000259" key="2">
    <source>
        <dbReference type="Pfam" id="PF07553"/>
    </source>
</evidence>
<reference evidence="3 4" key="1">
    <citation type="submission" date="2016-12" db="EMBL/GenBank/DDBJ databases">
        <authorList>
            <person name="Song W.-J."/>
            <person name="Kurnit D.M."/>
        </authorList>
    </citation>
    <scope>NUCLEOTIDE SEQUENCE [LARGE SCALE GENOMIC DNA]</scope>
    <source>
        <strain evidence="3 4">DSM 12503</strain>
    </source>
</reference>
<dbReference type="EMBL" id="FRFD01000004">
    <property type="protein sequence ID" value="SHO46856.1"/>
    <property type="molecule type" value="Genomic_DNA"/>
</dbReference>
<dbReference type="Pfam" id="PF07553">
    <property type="entry name" value="Lipoprotein_Ltp"/>
    <property type="match status" value="2"/>
</dbReference>
<keyword evidence="4" id="KW-1185">Reference proteome</keyword>
<protein>
    <submittedName>
        <fullName evidence="3">Host cell surface-exposed lipoprotein</fullName>
    </submittedName>
</protein>
<evidence type="ECO:0000313" key="3">
    <source>
        <dbReference type="EMBL" id="SHO46856.1"/>
    </source>
</evidence>
<dbReference type="AlphaFoldDB" id="A0A1M7Y3Q0"/>
<evidence type="ECO:0000313" key="4">
    <source>
        <dbReference type="Proteomes" id="UP000184612"/>
    </source>
</evidence>
<dbReference type="STRING" id="1121345.SAMN02745217_01313"/>
<dbReference type="InterPro" id="IPR036388">
    <property type="entry name" value="WH-like_DNA-bd_sf"/>
</dbReference>
<dbReference type="InterPro" id="IPR011434">
    <property type="entry name" value="Ltp-like_HTH"/>
</dbReference>
<feature type="compositionally biased region" description="Polar residues" evidence="1">
    <location>
        <begin position="44"/>
        <end position="54"/>
    </location>
</feature>
<gene>
    <name evidence="3" type="ORF">SAMN02745217_01313</name>
</gene>
<name>A0A1M7Y3Q0_9FIRM</name>
<dbReference type="Proteomes" id="UP000184612">
    <property type="component" value="Unassembled WGS sequence"/>
</dbReference>